<dbReference type="EMBL" id="JAENHL010000006">
    <property type="protein sequence ID" value="MBK1866223.1"/>
    <property type="molecule type" value="Genomic_DNA"/>
</dbReference>
<name>A0ACC5R0V3_9HYPH</name>
<organism evidence="1 2">
    <name type="scientific">Taklimakanibacter albus</name>
    <dbReference type="NCBI Taxonomy" id="2800327"/>
    <lineage>
        <taxon>Bacteria</taxon>
        <taxon>Pseudomonadati</taxon>
        <taxon>Pseudomonadota</taxon>
        <taxon>Alphaproteobacteria</taxon>
        <taxon>Hyphomicrobiales</taxon>
        <taxon>Aestuariivirgaceae</taxon>
        <taxon>Taklimakanibacter</taxon>
    </lineage>
</organism>
<proteinExistence type="predicted"/>
<protein>
    <submittedName>
        <fullName evidence="1">Invasion associated locus B family protein</fullName>
    </submittedName>
</protein>
<evidence type="ECO:0000313" key="2">
    <source>
        <dbReference type="Proteomes" id="UP000616151"/>
    </source>
</evidence>
<reference evidence="1" key="1">
    <citation type="submission" date="2021-01" db="EMBL/GenBank/DDBJ databases">
        <authorList>
            <person name="Sun Q."/>
        </authorList>
    </citation>
    <scope>NUCLEOTIDE SEQUENCE</scope>
    <source>
        <strain evidence="1">YIM B02566</strain>
    </source>
</reference>
<keyword evidence="2" id="KW-1185">Reference proteome</keyword>
<accession>A0ACC5R0V3</accession>
<comment type="caution">
    <text evidence="1">The sequence shown here is derived from an EMBL/GenBank/DDBJ whole genome shotgun (WGS) entry which is preliminary data.</text>
</comment>
<sequence>MKLSQVLVAALLSFSALLDPASSRVTVAQEAANSTETYGAWMVRCKREKDLNLCEMLQTLATGTEKDRKIVAQVAIGRLPKSNTPRAVLQVPMGVDLTKPPMLIIGETAEYTGRYFICTGRFCRAEIELPAAVAAEIDKAKKASMRFTLLGKNVVVLITTDGMAKAFKQALGKAS</sequence>
<dbReference type="Proteomes" id="UP000616151">
    <property type="component" value="Unassembled WGS sequence"/>
</dbReference>
<gene>
    <name evidence="1" type="ORF">JHL16_07645</name>
</gene>
<evidence type="ECO:0000313" key="1">
    <source>
        <dbReference type="EMBL" id="MBK1866223.1"/>
    </source>
</evidence>